<gene>
    <name evidence="4" type="ORF">ADS79_06495</name>
    <name evidence="3" type="ORF">BRE01_32910</name>
</gene>
<dbReference type="STRING" id="54915.ADS79_06495"/>
<dbReference type="Gene3D" id="3.40.50.720">
    <property type="entry name" value="NAD(P)-binding Rossmann-like Domain"/>
    <property type="match status" value="1"/>
</dbReference>
<name>A0A0K9YY53_9BACL</name>
<proteinExistence type="predicted"/>
<dbReference type="EMBL" id="LGIQ01000005">
    <property type="protein sequence ID" value="KNB73587.1"/>
    <property type="molecule type" value="Genomic_DNA"/>
</dbReference>
<organism evidence="4 5">
    <name type="scientific">Brevibacillus reuszeri</name>
    <dbReference type="NCBI Taxonomy" id="54915"/>
    <lineage>
        <taxon>Bacteria</taxon>
        <taxon>Bacillati</taxon>
        <taxon>Bacillota</taxon>
        <taxon>Bacilli</taxon>
        <taxon>Bacillales</taxon>
        <taxon>Paenibacillaceae</taxon>
        <taxon>Brevibacillus</taxon>
    </lineage>
</organism>
<reference evidence="5" key="1">
    <citation type="submission" date="2015-07" db="EMBL/GenBank/DDBJ databases">
        <title>Genome sequencing project for genomic taxonomy and phylogenomics of Bacillus-like bacteria.</title>
        <authorList>
            <person name="Liu B."/>
            <person name="Wang J."/>
            <person name="Zhu Y."/>
            <person name="Liu G."/>
            <person name="Chen Q."/>
            <person name="Chen Z."/>
            <person name="Lan J."/>
            <person name="Che J."/>
            <person name="Ge C."/>
            <person name="Shi H."/>
            <person name="Pan Z."/>
            <person name="Liu X."/>
        </authorList>
    </citation>
    <scope>NUCLEOTIDE SEQUENCE [LARGE SCALE GENOMIC DNA]</scope>
    <source>
        <strain evidence="5">DSM 9887</strain>
    </source>
</reference>
<dbReference type="OrthoDB" id="9815825at2"/>
<comment type="caution">
    <text evidence="4">The sequence shown here is derived from an EMBL/GenBank/DDBJ whole genome shotgun (WGS) entry which is preliminary data.</text>
</comment>
<dbReference type="Proteomes" id="UP000319578">
    <property type="component" value="Unassembled WGS sequence"/>
</dbReference>
<evidence type="ECO:0000313" key="3">
    <source>
        <dbReference type="EMBL" id="GED69589.1"/>
    </source>
</evidence>
<reference evidence="3 6" key="3">
    <citation type="submission" date="2019-06" db="EMBL/GenBank/DDBJ databases">
        <title>Whole genome shotgun sequence of Brevibacillus reuszeri NBRC 15719.</title>
        <authorList>
            <person name="Hosoyama A."/>
            <person name="Uohara A."/>
            <person name="Ohji S."/>
            <person name="Ichikawa N."/>
        </authorList>
    </citation>
    <scope>NUCLEOTIDE SEQUENCE [LARGE SCALE GENOMIC DNA]</scope>
    <source>
        <strain evidence="3 6">NBRC 15719</strain>
    </source>
</reference>
<evidence type="ECO:0000313" key="5">
    <source>
        <dbReference type="Proteomes" id="UP000036834"/>
    </source>
</evidence>
<accession>A0A0K9YY53</accession>
<dbReference type="PANTHER" id="PTHR43377:SF1">
    <property type="entry name" value="BILIVERDIN REDUCTASE A"/>
    <property type="match status" value="1"/>
</dbReference>
<dbReference type="Gene3D" id="3.30.360.10">
    <property type="entry name" value="Dihydrodipicolinate Reductase, domain 2"/>
    <property type="match status" value="1"/>
</dbReference>
<evidence type="ECO:0000313" key="4">
    <source>
        <dbReference type="EMBL" id="KNB73587.1"/>
    </source>
</evidence>
<feature type="domain" description="GFO/IDH/MocA-like oxidoreductase" evidence="2">
    <location>
        <begin position="142"/>
        <end position="252"/>
    </location>
</feature>
<dbReference type="InterPro" id="IPR055170">
    <property type="entry name" value="GFO_IDH_MocA-like_dom"/>
</dbReference>
<dbReference type="AlphaFoldDB" id="A0A0K9YY53"/>
<dbReference type="GO" id="GO:0000166">
    <property type="term" value="F:nucleotide binding"/>
    <property type="evidence" value="ECO:0007669"/>
    <property type="project" value="InterPro"/>
</dbReference>
<keyword evidence="6" id="KW-1185">Reference proteome</keyword>
<dbReference type="Proteomes" id="UP000036834">
    <property type="component" value="Unassembled WGS sequence"/>
</dbReference>
<dbReference type="EMBL" id="BJON01000013">
    <property type="protein sequence ID" value="GED69589.1"/>
    <property type="molecule type" value="Genomic_DNA"/>
</dbReference>
<dbReference type="SUPFAM" id="SSF51735">
    <property type="entry name" value="NAD(P)-binding Rossmann-fold domains"/>
    <property type="match status" value="1"/>
</dbReference>
<dbReference type="PANTHER" id="PTHR43377">
    <property type="entry name" value="BILIVERDIN REDUCTASE A"/>
    <property type="match status" value="1"/>
</dbReference>
<evidence type="ECO:0000313" key="6">
    <source>
        <dbReference type="Proteomes" id="UP000319578"/>
    </source>
</evidence>
<dbReference type="InterPro" id="IPR051450">
    <property type="entry name" value="Gfo/Idh/MocA_Oxidoreductases"/>
</dbReference>
<dbReference type="SUPFAM" id="SSF55347">
    <property type="entry name" value="Glyceraldehyde-3-phosphate dehydrogenase-like, C-terminal domain"/>
    <property type="match status" value="1"/>
</dbReference>
<evidence type="ECO:0000259" key="2">
    <source>
        <dbReference type="Pfam" id="PF22725"/>
    </source>
</evidence>
<protein>
    <submittedName>
        <fullName evidence="4">Dehydrogenase</fullName>
    </submittedName>
    <submittedName>
        <fullName evidence="3">Oxidoreductase</fullName>
    </submittedName>
</protein>
<dbReference type="InterPro" id="IPR036291">
    <property type="entry name" value="NAD(P)-bd_dom_sf"/>
</dbReference>
<evidence type="ECO:0000259" key="1">
    <source>
        <dbReference type="Pfam" id="PF01408"/>
    </source>
</evidence>
<dbReference type="InterPro" id="IPR000683">
    <property type="entry name" value="Gfo/Idh/MocA-like_OxRdtase_N"/>
</dbReference>
<dbReference type="Pfam" id="PF22725">
    <property type="entry name" value="GFO_IDH_MocA_C3"/>
    <property type="match status" value="1"/>
</dbReference>
<dbReference type="Pfam" id="PF01408">
    <property type="entry name" value="GFO_IDH_MocA"/>
    <property type="match status" value="1"/>
</dbReference>
<sequence>MSQNKQNVGVIGAGVMGERMMNAIRTHDKFRVAAISDASADRAQEAAKLSGDVPWYTDYKTMLEKEELDVIYLAVPPKFHHAIALDVLAKKKHLLCEKPLANSLAEAEEMLAAAKDAGVVHAMNFPLYYQAIFPELRSRLEKLGTIRRIDILTHFHQWPRPWQQTPWLSGREQGGFIREVLPHFTHLTYALFGDLQVVRSEVEYPADPTLCETSVSAYLRLADGTPITINGLAGIGHQEHLDYRIYGTEGTLSVVNWGNLFVGGNGEAPAAVEIQPLDRLSLLLDELSIALAGGEARLVTFETGVKVQRVLEDLLGEE</sequence>
<dbReference type="RefSeq" id="WP_049737593.1">
    <property type="nucleotide sequence ID" value="NZ_BJON01000013.1"/>
</dbReference>
<dbReference type="PATRIC" id="fig|54915.3.peg.6721"/>
<feature type="domain" description="Gfo/Idh/MocA-like oxidoreductase N-terminal" evidence="1">
    <location>
        <begin position="7"/>
        <end position="124"/>
    </location>
</feature>
<reference evidence="4" key="2">
    <citation type="submission" date="2015-07" db="EMBL/GenBank/DDBJ databases">
        <title>MeaNS - Measles Nucleotide Surveillance Program.</title>
        <authorList>
            <person name="Tran T."/>
            <person name="Druce J."/>
        </authorList>
    </citation>
    <scope>NUCLEOTIDE SEQUENCE</scope>
    <source>
        <strain evidence="4">DSM 9887</strain>
    </source>
</reference>